<evidence type="ECO:0000313" key="1">
    <source>
        <dbReference type="EnsemblMetazoa" id="G2639.1:cds"/>
    </source>
</evidence>
<keyword evidence="2" id="KW-1185">Reference proteome</keyword>
<dbReference type="Pfam" id="PF17716">
    <property type="entry name" value="RIMC1"/>
    <property type="match status" value="1"/>
</dbReference>
<dbReference type="AlphaFoldDB" id="A0A8W8L2G6"/>
<proteinExistence type="predicted"/>
<dbReference type="GO" id="GO:0000423">
    <property type="term" value="P:mitophagy"/>
    <property type="evidence" value="ECO:0007669"/>
    <property type="project" value="InterPro"/>
</dbReference>
<dbReference type="OMA" id="EMCYWLV"/>
<dbReference type="PANTHER" id="PTHR28494:SF1">
    <property type="entry name" value="RAB7A-INTERACTING MON1-CCZ1 COMPLEX SUBUNIT 1"/>
    <property type="match status" value="1"/>
</dbReference>
<protein>
    <submittedName>
        <fullName evidence="1">Uncharacterized protein</fullName>
    </submittedName>
</protein>
<dbReference type="InterPro" id="IPR037657">
    <property type="entry name" value="RIMC1"/>
</dbReference>
<accession>A0A8W8L2G6</accession>
<sequence>MLNDEFTELLKEAKEVEKKTPKEKRPLLESVVQTCKKYLSTKEPTPIEACQEYAKAVLDYTFIDEGLLVDENFPRDSWKQRILSIFNDIDGIQAVVKRLNPEKENVEMVDVLGPEIVECMAWRKGALMYMYCATIQEEDKDRIKEDPQCHAEQIECGIDLLQKMLMVRSPLEVEQDSKERDVETLLRLGIYSDTHLLAMMYTGELCYWYAQLKHNHKINPTPAVDEKRIGIKYLQDYLKAVKGPLSVQGWSTERAEQLLDYLQKEAS</sequence>
<reference evidence="1" key="1">
    <citation type="submission" date="2022-08" db="UniProtKB">
        <authorList>
            <consortium name="EnsemblMetazoa"/>
        </authorList>
    </citation>
    <scope>IDENTIFICATION</scope>
    <source>
        <strain evidence="1">05x7-T-G4-1.051#20</strain>
    </source>
</reference>
<dbReference type="PANTHER" id="PTHR28494">
    <property type="entry name" value="UPF0600 PROTEIN C5ORF51"/>
    <property type="match status" value="1"/>
</dbReference>
<name>A0A8W8L2G6_MAGGI</name>
<evidence type="ECO:0000313" key="2">
    <source>
        <dbReference type="Proteomes" id="UP000005408"/>
    </source>
</evidence>
<dbReference type="Proteomes" id="UP000005408">
    <property type="component" value="Unassembled WGS sequence"/>
</dbReference>
<organism evidence="1 2">
    <name type="scientific">Magallana gigas</name>
    <name type="common">Pacific oyster</name>
    <name type="synonym">Crassostrea gigas</name>
    <dbReference type="NCBI Taxonomy" id="29159"/>
    <lineage>
        <taxon>Eukaryota</taxon>
        <taxon>Metazoa</taxon>
        <taxon>Spiralia</taxon>
        <taxon>Lophotrochozoa</taxon>
        <taxon>Mollusca</taxon>
        <taxon>Bivalvia</taxon>
        <taxon>Autobranchia</taxon>
        <taxon>Pteriomorphia</taxon>
        <taxon>Ostreida</taxon>
        <taxon>Ostreoidea</taxon>
        <taxon>Ostreidae</taxon>
        <taxon>Magallana</taxon>
    </lineage>
</organism>
<dbReference type="OrthoDB" id="6135810at2759"/>
<dbReference type="EnsemblMetazoa" id="G2639.1">
    <property type="protein sequence ID" value="G2639.1:cds"/>
    <property type="gene ID" value="G2639"/>
</dbReference>
<dbReference type="EnsemblMetazoa" id="G2639.2">
    <property type="protein sequence ID" value="G2639.2:cds"/>
    <property type="gene ID" value="G2639"/>
</dbReference>